<organism evidence="5 6">
    <name type="scientific">Dendrobium thyrsiflorum</name>
    <name type="common">Pinecone-like raceme dendrobium</name>
    <name type="synonym">Orchid</name>
    <dbReference type="NCBI Taxonomy" id="117978"/>
    <lineage>
        <taxon>Eukaryota</taxon>
        <taxon>Viridiplantae</taxon>
        <taxon>Streptophyta</taxon>
        <taxon>Embryophyta</taxon>
        <taxon>Tracheophyta</taxon>
        <taxon>Spermatophyta</taxon>
        <taxon>Magnoliopsida</taxon>
        <taxon>Liliopsida</taxon>
        <taxon>Asparagales</taxon>
        <taxon>Orchidaceae</taxon>
        <taxon>Epidendroideae</taxon>
        <taxon>Malaxideae</taxon>
        <taxon>Dendrobiinae</taxon>
        <taxon>Dendrobium</taxon>
    </lineage>
</organism>
<gene>
    <name evidence="5" type="ORF">M5K25_022993</name>
</gene>
<proteinExistence type="inferred from homology"/>
<keyword evidence="2 3" id="KW-0808">Transferase</keyword>
<dbReference type="EMBL" id="JANQDX010000017">
    <property type="protein sequence ID" value="KAL0908496.1"/>
    <property type="molecule type" value="Genomic_DNA"/>
</dbReference>
<dbReference type="SUPFAM" id="SSF53756">
    <property type="entry name" value="UDP-Glycosyltransferase/glycogen phosphorylase"/>
    <property type="match status" value="1"/>
</dbReference>
<accession>A0ABD0UDZ9</accession>
<dbReference type="EC" id="2.4.1.-" evidence="4"/>
<evidence type="ECO:0000256" key="2">
    <source>
        <dbReference type="ARBA" id="ARBA00022679"/>
    </source>
</evidence>
<dbReference type="Gene3D" id="3.40.50.2000">
    <property type="entry name" value="Glycogen Phosphorylase B"/>
    <property type="match status" value="2"/>
</dbReference>
<dbReference type="FunFam" id="3.40.50.2000:FF:000056">
    <property type="entry name" value="Glycosyltransferase"/>
    <property type="match status" value="1"/>
</dbReference>
<dbReference type="PANTHER" id="PTHR48048:SF89">
    <property type="entry name" value="GLYCOSYLTRANSFERASE"/>
    <property type="match status" value="1"/>
</dbReference>
<reference evidence="5 6" key="1">
    <citation type="journal article" date="2024" name="Plant Biotechnol. J.">
        <title>Dendrobium thyrsiflorum genome and its molecular insights into genes involved in important horticultural traits.</title>
        <authorList>
            <person name="Chen B."/>
            <person name="Wang J.Y."/>
            <person name="Zheng P.J."/>
            <person name="Li K.L."/>
            <person name="Liang Y.M."/>
            <person name="Chen X.F."/>
            <person name="Zhang C."/>
            <person name="Zhao X."/>
            <person name="He X."/>
            <person name="Zhang G.Q."/>
            <person name="Liu Z.J."/>
            <person name="Xu Q."/>
        </authorList>
    </citation>
    <scope>NUCLEOTIDE SEQUENCE [LARGE SCALE GENOMIC DNA]</scope>
    <source>
        <strain evidence="5">GZMU011</strain>
    </source>
</reference>
<evidence type="ECO:0000256" key="1">
    <source>
        <dbReference type="ARBA" id="ARBA00009995"/>
    </source>
</evidence>
<dbReference type="InterPro" id="IPR035595">
    <property type="entry name" value="UDP_glycos_trans_CS"/>
</dbReference>
<comment type="caution">
    <text evidence="5">The sequence shown here is derived from an EMBL/GenBank/DDBJ whole genome shotgun (WGS) entry which is preliminary data.</text>
</comment>
<dbReference type="Pfam" id="PF00201">
    <property type="entry name" value="UDPGT"/>
    <property type="match status" value="1"/>
</dbReference>
<dbReference type="PANTHER" id="PTHR48048">
    <property type="entry name" value="GLYCOSYLTRANSFERASE"/>
    <property type="match status" value="1"/>
</dbReference>
<dbReference type="AlphaFoldDB" id="A0ABD0UDZ9"/>
<evidence type="ECO:0000313" key="5">
    <source>
        <dbReference type="EMBL" id="KAL0908496.1"/>
    </source>
</evidence>
<keyword evidence="6" id="KW-1185">Reference proteome</keyword>
<dbReference type="PROSITE" id="PS00375">
    <property type="entry name" value="UDPGT"/>
    <property type="match status" value="1"/>
</dbReference>
<evidence type="ECO:0000256" key="3">
    <source>
        <dbReference type="RuleBase" id="RU003718"/>
    </source>
</evidence>
<protein>
    <recommendedName>
        <fullName evidence="4">Glycosyltransferase</fullName>
        <ecNumber evidence="4">2.4.1.-</ecNumber>
    </recommendedName>
</protein>
<sequence length="456" mass="49801">MGKEFIIFPLAERGHLDVMVELAKLLHRHGVSITILIARIFSVDDLYIDPYISRVSNAHPYLSFNRLPLVHPPSNSGSATLLDHFHLVIPHLKNYLSTSFAHAIILDFFLSAALEVATEFHLPSYFFFPSSASNLSASFLHLPALHNQLTASLEDLGDTPMQFPRTLCPIPASDMIRISGQTNETEAMIVQYKRLTQSAGIIVNSFQILEPSALDSIAERNRDPRSTLAPVYSVGPITANDCQEIYSSDVLQHESLAWLSGQPSMSVVFLCLGSAIPDEQIREIAVGLERSGQRFLWVVGVPSPPSVPALPEGFLERTKLRGLVVKSWVPQVAVLGHPAVGGFVTHCGWNSALESIVAGVPMIAWPQKKEHMVNKSFLVEEAKLAVAMRGFMGGLVDSNEIEERVRWLMNSDGGKDLRARLAAARDCGIAALRAGGSSFAAIAEIARNGTLPDLNV</sequence>
<evidence type="ECO:0000313" key="6">
    <source>
        <dbReference type="Proteomes" id="UP001552299"/>
    </source>
</evidence>
<evidence type="ECO:0000256" key="4">
    <source>
        <dbReference type="RuleBase" id="RU362057"/>
    </source>
</evidence>
<name>A0ABD0UDZ9_DENTH</name>
<dbReference type="Proteomes" id="UP001552299">
    <property type="component" value="Unassembled WGS sequence"/>
</dbReference>
<dbReference type="InterPro" id="IPR050481">
    <property type="entry name" value="UDP-glycosyltransf_plant"/>
</dbReference>
<dbReference type="CDD" id="cd03784">
    <property type="entry name" value="GT1_Gtf-like"/>
    <property type="match status" value="1"/>
</dbReference>
<dbReference type="GO" id="GO:0016757">
    <property type="term" value="F:glycosyltransferase activity"/>
    <property type="evidence" value="ECO:0007669"/>
    <property type="project" value="UniProtKB-KW"/>
</dbReference>
<comment type="similarity">
    <text evidence="1 3">Belongs to the UDP-glycosyltransferase family.</text>
</comment>
<dbReference type="InterPro" id="IPR002213">
    <property type="entry name" value="UDP_glucos_trans"/>
</dbReference>
<keyword evidence="3" id="KW-0328">Glycosyltransferase</keyword>